<name>A0A943DR81_BACT4</name>
<comment type="caution">
    <text evidence="1">The sequence shown here is derived from an EMBL/GenBank/DDBJ whole genome shotgun (WGS) entry which is preliminary data.</text>
</comment>
<organism evidence="1 2">
    <name type="scientific">Bacteroides thetaiotaomicron</name>
    <dbReference type="NCBI Taxonomy" id="818"/>
    <lineage>
        <taxon>Bacteria</taxon>
        <taxon>Pseudomonadati</taxon>
        <taxon>Bacteroidota</taxon>
        <taxon>Bacteroidia</taxon>
        <taxon>Bacteroidales</taxon>
        <taxon>Bacteroidaceae</taxon>
        <taxon>Bacteroides</taxon>
    </lineage>
</organism>
<reference evidence="1" key="1">
    <citation type="submission" date="2021-02" db="EMBL/GenBank/DDBJ databases">
        <title>Infant gut strain persistence is associated with maternal origin, phylogeny, and functional potential including surface adhesion and iron acquisition.</title>
        <authorList>
            <person name="Lou Y.C."/>
        </authorList>
    </citation>
    <scope>NUCLEOTIDE SEQUENCE</scope>
    <source>
        <strain evidence="1">L3_082_243G1_dasL3_082_243G1_maxbin2.maxbin.015s ta_sub</strain>
    </source>
</reference>
<evidence type="ECO:0000313" key="1">
    <source>
        <dbReference type="EMBL" id="MBS5412486.1"/>
    </source>
</evidence>
<dbReference type="Proteomes" id="UP000782901">
    <property type="component" value="Unassembled WGS sequence"/>
</dbReference>
<accession>A0A943DR81</accession>
<proteinExistence type="predicted"/>
<protein>
    <submittedName>
        <fullName evidence="1">Uncharacterized protein</fullName>
    </submittedName>
</protein>
<gene>
    <name evidence="1" type="ORF">KHY35_17560</name>
</gene>
<sequence length="140" mass="16417">MKYCLLAFYSSDYGFEEEDIVILREFLDKQLKRIKKVTREDWIEFVYFALDSLWIAAKETETLTQMCDEANEELVDVFQEVFACKATNDIKELMVFVATGMRQGYGLEVLRRLKGKTGGGDARRTYKKALKHFNIMEEEL</sequence>
<evidence type="ECO:0000313" key="2">
    <source>
        <dbReference type="Proteomes" id="UP000782901"/>
    </source>
</evidence>
<dbReference type="EMBL" id="JAGZEE010000030">
    <property type="protein sequence ID" value="MBS5412486.1"/>
    <property type="molecule type" value="Genomic_DNA"/>
</dbReference>
<dbReference type="AlphaFoldDB" id="A0A943DR81"/>